<evidence type="ECO:0000256" key="5">
    <source>
        <dbReference type="RuleBase" id="RU361187"/>
    </source>
</evidence>
<dbReference type="PANTHER" id="PTHR43817">
    <property type="entry name" value="GLYCOSYL HYDROLASE"/>
    <property type="match status" value="1"/>
</dbReference>
<dbReference type="Gene3D" id="2.115.10.20">
    <property type="entry name" value="Glycosyl hydrolase domain, family 43"/>
    <property type="match status" value="1"/>
</dbReference>
<keyword evidence="8" id="KW-1185">Reference proteome</keyword>
<dbReference type="InterPro" id="IPR016828">
    <property type="entry name" value="Alpha-L-arabinofuranosidase"/>
</dbReference>
<dbReference type="GO" id="GO:0005975">
    <property type="term" value="P:carbohydrate metabolic process"/>
    <property type="evidence" value="ECO:0007669"/>
    <property type="project" value="InterPro"/>
</dbReference>
<feature type="chain" id="PRO_5024982300" evidence="6">
    <location>
        <begin position="22"/>
        <end position="325"/>
    </location>
</feature>
<accession>A0A5N5X5N3</accession>
<evidence type="ECO:0000313" key="8">
    <source>
        <dbReference type="Proteomes" id="UP000326565"/>
    </source>
</evidence>
<reference evidence="7 8" key="1">
    <citation type="submission" date="2019-04" db="EMBL/GenBank/DDBJ databases">
        <title>Friends and foes A comparative genomics study of 23 Aspergillus species from section Flavi.</title>
        <authorList>
            <consortium name="DOE Joint Genome Institute"/>
            <person name="Kjaerbolling I."/>
            <person name="Vesth T."/>
            <person name="Frisvad J.C."/>
            <person name="Nybo J.L."/>
            <person name="Theobald S."/>
            <person name="Kildgaard S."/>
            <person name="Isbrandt T."/>
            <person name="Kuo A."/>
            <person name="Sato A."/>
            <person name="Lyhne E.K."/>
            <person name="Kogle M.E."/>
            <person name="Wiebenga A."/>
            <person name="Kun R.S."/>
            <person name="Lubbers R.J."/>
            <person name="Makela M.R."/>
            <person name="Barry K."/>
            <person name="Chovatia M."/>
            <person name="Clum A."/>
            <person name="Daum C."/>
            <person name="Haridas S."/>
            <person name="He G."/>
            <person name="LaButti K."/>
            <person name="Lipzen A."/>
            <person name="Mondo S."/>
            <person name="Riley R."/>
            <person name="Salamov A."/>
            <person name="Simmons B.A."/>
            <person name="Magnuson J.K."/>
            <person name="Henrissat B."/>
            <person name="Mortensen U.H."/>
            <person name="Larsen T.O."/>
            <person name="Devries R.P."/>
            <person name="Grigoriev I.V."/>
            <person name="Machida M."/>
            <person name="Baker S.E."/>
            <person name="Andersen M.R."/>
        </authorList>
    </citation>
    <scope>NUCLEOTIDE SEQUENCE [LARGE SCALE GENOMIC DNA]</scope>
    <source>
        <strain evidence="7 8">CBS 151.66</strain>
    </source>
</reference>
<evidence type="ECO:0000256" key="2">
    <source>
        <dbReference type="ARBA" id="ARBA00022729"/>
    </source>
</evidence>
<name>A0A5N5X5N3_9EURO</name>
<dbReference type="OrthoDB" id="272289at2759"/>
<proteinExistence type="inferred from homology"/>
<evidence type="ECO:0000256" key="3">
    <source>
        <dbReference type="ARBA" id="ARBA00022801"/>
    </source>
</evidence>
<keyword evidence="2 6" id="KW-0732">Signal</keyword>
<evidence type="ECO:0000256" key="6">
    <source>
        <dbReference type="SAM" id="SignalP"/>
    </source>
</evidence>
<dbReference type="CDD" id="cd18820">
    <property type="entry name" value="GH43_LbAraf43-like"/>
    <property type="match status" value="1"/>
</dbReference>
<dbReference type="InterPro" id="IPR006710">
    <property type="entry name" value="Glyco_hydro_43"/>
</dbReference>
<keyword evidence="3 5" id="KW-0378">Hydrolase</keyword>
<keyword evidence="4 5" id="KW-0326">Glycosidase</keyword>
<comment type="similarity">
    <text evidence="1 5">Belongs to the glycosyl hydrolase 43 family.</text>
</comment>
<dbReference type="PIRSF" id="PIRSF025414">
    <property type="entry name" value="Alpha-L-arabinofuranosidase"/>
    <property type="match status" value="1"/>
</dbReference>
<feature type="signal peptide" evidence="6">
    <location>
        <begin position="1"/>
        <end position="21"/>
    </location>
</feature>
<dbReference type="GO" id="GO:0004553">
    <property type="term" value="F:hydrolase activity, hydrolyzing O-glycosyl compounds"/>
    <property type="evidence" value="ECO:0007669"/>
    <property type="project" value="InterPro"/>
</dbReference>
<protein>
    <submittedName>
        <fullName evidence="7">Glycosyl hydrolase</fullName>
    </submittedName>
</protein>
<dbReference type="Proteomes" id="UP000326565">
    <property type="component" value="Unassembled WGS sequence"/>
</dbReference>
<evidence type="ECO:0000256" key="4">
    <source>
        <dbReference type="ARBA" id="ARBA00023295"/>
    </source>
</evidence>
<evidence type="ECO:0000256" key="1">
    <source>
        <dbReference type="ARBA" id="ARBA00009865"/>
    </source>
</evidence>
<dbReference type="Pfam" id="PF04616">
    <property type="entry name" value="Glyco_hydro_43"/>
    <property type="match status" value="1"/>
</dbReference>
<gene>
    <name evidence="7" type="ORF">BDV29DRAFT_201267</name>
</gene>
<sequence>MLLKFLQALLSLWAIFPIASAWTNPIRNPGGSDPFMVYTGGYYYLLTTTWNDVQVSRATTVEGLKQATKKVVYTSTDASHCCNVWAPEVHYLNNRWYIYYTAGNGDNLDGQRLHVLEGGATPWDDYTYAAQLTTEWAIDGSVLRFNDYGNFLMFSCFHGVQYQSICLQQLGSDYVSLTGDIYVISEPDQDFEKHGTPVNEGPAALYLNGVTHIAYSASYCWTAYYCVGLLTWDGSTNPTSKSAWNKHNGCLLSSANGNYGTGHNSFFQSPDASQTWIAYHATNNSNGACDDTRYTMVQQVESGSNGIPDLGEAVAWTYELSEPSS</sequence>
<organism evidence="7 8">
    <name type="scientific">Aspergillus leporis</name>
    <dbReference type="NCBI Taxonomy" id="41062"/>
    <lineage>
        <taxon>Eukaryota</taxon>
        <taxon>Fungi</taxon>
        <taxon>Dikarya</taxon>
        <taxon>Ascomycota</taxon>
        <taxon>Pezizomycotina</taxon>
        <taxon>Eurotiomycetes</taxon>
        <taxon>Eurotiomycetidae</taxon>
        <taxon>Eurotiales</taxon>
        <taxon>Aspergillaceae</taxon>
        <taxon>Aspergillus</taxon>
        <taxon>Aspergillus subgen. Circumdati</taxon>
    </lineage>
</organism>
<dbReference type="EMBL" id="ML732207">
    <property type="protein sequence ID" value="KAB8074622.1"/>
    <property type="molecule type" value="Genomic_DNA"/>
</dbReference>
<evidence type="ECO:0000313" key="7">
    <source>
        <dbReference type="EMBL" id="KAB8074622.1"/>
    </source>
</evidence>
<dbReference type="PANTHER" id="PTHR43817:SF1">
    <property type="entry name" value="HYDROLASE, FAMILY 43, PUTATIVE (AFU_ORTHOLOGUE AFUA_3G01660)-RELATED"/>
    <property type="match status" value="1"/>
</dbReference>
<dbReference type="SUPFAM" id="SSF75005">
    <property type="entry name" value="Arabinanase/levansucrase/invertase"/>
    <property type="match status" value="1"/>
</dbReference>
<dbReference type="InterPro" id="IPR023296">
    <property type="entry name" value="Glyco_hydro_beta-prop_sf"/>
</dbReference>
<dbReference type="AlphaFoldDB" id="A0A5N5X5N3"/>